<dbReference type="InParanoid" id="H2Y5S1"/>
<dbReference type="Pfam" id="PF07545">
    <property type="entry name" value="Vg_Tdu"/>
    <property type="match status" value="1"/>
</dbReference>
<feature type="region of interest" description="Disordered" evidence="6">
    <location>
        <begin position="95"/>
        <end position="143"/>
    </location>
</feature>
<evidence type="ECO:0000256" key="2">
    <source>
        <dbReference type="ARBA" id="ARBA00023015"/>
    </source>
</evidence>
<keyword evidence="3" id="KW-0804">Transcription</keyword>
<evidence type="ECO:0000313" key="8">
    <source>
        <dbReference type="Proteomes" id="UP000007875"/>
    </source>
</evidence>
<dbReference type="GO" id="GO:0006355">
    <property type="term" value="P:regulation of DNA-templated transcription"/>
    <property type="evidence" value="ECO:0007669"/>
    <property type="project" value="InterPro"/>
</dbReference>
<accession>H2Y5S1</accession>
<comment type="similarity">
    <text evidence="5">Belongs to the vestigial family.</text>
</comment>
<dbReference type="HOGENOM" id="CLU_1805503_0_0_1"/>
<keyword evidence="4" id="KW-0539">Nucleus</keyword>
<proteinExistence type="inferred from homology"/>
<reference evidence="8" key="1">
    <citation type="submission" date="2003-08" db="EMBL/GenBank/DDBJ databases">
        <authorList>
            <person name="Birren B."/>
            <person name="Nusbaum C."/>
            <person name="Abebe A."/>
            <person name="Abouelleil A."/>
            <person name="Adekoya E."/>
            <person name="Ait-zahra M."/>
            <person name="Allen N."/>
            <person name="Allen T."/>
            <person name="An P."/>
            <person name="Anderson M."/>
            <person name="Anderson S."/>
            <person name="Arachchi H."/>
            <person name="Armbruster J."/>
            <person name="Bachantsang P."/>
            <person name="Baldwin J."/>
            <person name="Barry A."/>
            <person name="Bayul T."/>
            <person name="Blitshsteyn B."/>
            <person name="Bloom T."/>
            <person name="Blye J."/>
            <person name="Boguslavskiy L."/>
            <person name="Borowsky M."/>
            <person name="Boukhgalter B."/>
            <person name="Brunache A."/>
            <person name="Butler J."/>
            <person name="Calixte N."/>
            <person name="Calvo S."/>
            <person name="Camarata J."/>
            <person name="Campo K."/>
            <person name="Chang J."/>
            <person name="Cheshatsang Y."/>
            <person name="Citroen M."/>
            <person name="Collymore A."/>
            <person name="Considine T."/>
            <person name="Cook A."/>
            <person name="Cooke P."/>
            <person name="Corum B."/>
            <person name="Cuomo C."/>
            <person name="David R."/>
            <person name="Dawoe T."/>
            <person name="Degray S."/>
            <person name="Dodge S."/>
            <person name="Dooley K."/>
            <person name="Dorje P."/>
            <person name="Dorjee K."/>
            <person name="Dorris L."/>
            <person name="Duffey N."/>
            <person name="Dupes A."/>
            <person name="Elkins T."/>
            <person name="Engels R."/>
            <person name="Erickson J."/>
            <person name="Farina A."/>
            <person name="Faro S."/>
            <person name="Ferreira P."/>
            <person name="Fischer H."/>
            <person name="Fitzgerald M."/>
            <person name="Foley K."/>
            <person name="Gage D."/>
            <person name="Galagan J."/>
            <person name="Gearin G."/>
            <person name="Gnerre S."/>
            <person name="Gnirke A."/>
            <person name="Goyette A."/>
            <person name="Graham J."/>
            <person name="Grandbois E."/>
            <person name="Gyaltsen K."/>
            <person name="Hafez N."/>
            <person name="Hagopian D."/>
            <person name="Hagos B."/>
            <person name="Hall J."/>
            <person name="Hatcher B."/>
            <person name="Heller A."/>
            <person name="Higgins H."/>
            <person name="Honan T."/>
            <person name="Horn A."/>
            <person name="Houde N."/>
            <person name="Hughes L."/>
            <person name="Hulme W."/>
            <person name="Husby E."/>
            <person name="Iliev I."/>
            <person name="Jaffe D."/>
            <person name="Jones C."/>
            <person name="Kamal M."/>
            <person name="Kamat A."/>
            <person name="Kamvysselis M."/>
            <person name="Karlsson E."/>
            <person name="Kells C."/>
            <person name="Kieu A."/>
            <person name="Kisner P."/>
            <person name="Kodira C."/>
            <person name="Kulbokas E."/>
            <person name="Labutti K."/>
            <person name="Lama D."/>
            <person name="Landers T."/>
            <person name="Leger J."/>
            <person name="Levine S."/>
            <person name="Lewis D."/>
            <person name="Lewis T."/>
            <person name="Lindblad-toh K."/>
            <person name="Liu X."/>
            <person name="Lokyitsang T."/>
            <person name="Lokyitsang Y."/>
            <person name="Lucien O."/>
            <person name="Lui A."/>
            <person name="Ma L.J."/>
            <person name="Mabbitt R."/>
            <person name="Macdonald J."/>
            <person name="Maclean C."/>
            <person name="Major J."/>
            <person name="Manning J."/>
            <person name="Marabella R."/>
            <person name="Maru K."/>
            <person name="Matthews C."/>
            <person name="Mauceli E."/>
            <person name="Mccarthy M."/>
            <person name="Mcdonough S."/>
            <person name="Mcghee T."/>
            <person name="Meldrim J."/>
            <person name="Meneus L."/>
            <person name="Mesirov J."/>
            <person name="Mihalev A."/>
            <person name="Mihova T."/>
            <person name="Mikkelsen T."/>
            <person name="Mlenga V."/>
            <person name="Moru K."/>
            <person name="Mozes J."/>
            <person name="Mulrain L."/>
            <person name="Munson G."/>
            <person name="Naylor J."/>
            <person name="Newes C."/>
            <person name="Nguyen C."/>
            <person name="Nguyen N."/>
            <person name="Nguyen T."/>
            <person name="Nicol R."/>
            <person name="Nielsen C."/>
            <person name="Nizzari M."/>
            <person name="Norbu C."/>
            <person name="Norbu N."/>
            <person name="O'donnell P."/>
            <person name="Okoawo O."/>
            <person name="O'leary S."/>
            <person name="Omotosho B."/>
            <person name="O'neill K."/>
            <person name="Osman S."/>
            <person name="Parker S."/>
            <person name="Perrin D."/>
            <person name="Phunkhang P."/>
            <person name="Piqani B."/>
            <person name="Purcell S."/>
            <person name="Rachupka T."/>
            <person name="Ramasamy U."/>
            <person name="Rameau R."/>
            <person name="Ray V."/>
            <person name="Raymond C."/>
            <person name="Retta R."/>
            <person name="Richardson S."/>
            <person name="Rise C."/>
            <person name="Rodriguez J."/>
            <person name="Rogers J."/>
            <person name="Rogov P."/>
            <person name="Rutman M."/>
            <person name="Schupbach R."/>
            <person name="Seaman C."/>
            <person name="Settipalli S."/>
            <person name="Sharpe T."/>
            <person name="Sheridan J."/>
            <person name="Sherpa N."/>
            <person name="Shi J."/>
            <person name="Smirnov S."/>
            <person name="Smith C."/>
            <person name="Sougnez C."/>
            <person name="Spencer B."/>
            <person name="Stalker J."/>
            <person name="Stange-thomann N."/>
            <person name="Stavropoulos S."/>
            <person name="Stetson K."/>
            <person name="Stone C."/>
            <person name="Stone S."/>
            <person name="Stubbs M."/>
            <person name="Talamas J."/>
            <person name="Tchuinga P."/>
            <person name="Tenzing P."/>
            <person name="Tesfaye S."/>
            <person name="Theodore J."/>
            <person name="Thoulutsang Y."/>
            <person name="Topham K."/>
            <person name="Towey S."/>
            <person name="Tsamla T."/>
            <person name="Tsomo N."/>
            <person name="Vallee D."/>
            <person name="Vassiliev H."/>
            <person name="Venkataraman V."/>
            <person name="Vinson J."/>
            <person name="Vo A."/>
            <person name="Wade C."/>
            <person name="Wang S."/>
            <person name="Wangchuk T."/>
            <person name="Wangdi T."/>
            <person name="Whittaker C."/>
            <person name="Wilkinson J."/>
            <person name="Wu Y."/>
            <person name="Wyman D."/>
            <person name="Yadav S."/>
            <person name="Yang S."/>
            <person name="Yang X."/>
            <person name="Yeager S."/>
            <person name="Yee E."/>
            <person name="Young G."/>
            <person name="Zainoun J."/>
            <person name="Zembeck L."/>
            <person name="Zimmer A."/>
            <person name="Zody M."/>
            <person name="Lander E."/>
        </authorList>
    </citation>
    <scope>NUCLEOTIDE SEQUENCE [LARGE SCALE GENOMIC DNA]</scope>
</reference>
<feature type="compositionally biased region" description="Polar residues" evidence="6">
    <location>
        <begin position="106"/>
        <end position="120"/>
    </location>
</feature>
<evidence type="ECO:0000256" key="5">
    <source>
        <dbReference type="ARBA" id="ARBA00025784"/>
    </source>
</evidence>
<dbReference type="InterPro" id="IPR011520">
    <property type="entry name" value="Vg_fam"/>
</dbReference>
<evidence type="ECO:0000256" key="1">
    <source>
        <dbReference type="ARBA" id="ARBA00004123"/>
    </source>
</evidence>
<dbReference type="Ensembl" id="ENSCSAVT00000000676.1">
    <property type="protein sequence ID" value="ENSCSAVP00000000669.1"/>
    <property type="gene ID" value="ENSCSAVG00000000369.1"/>
</dbReference>
<dbReference type="GO" id="GO:0005634">
    <property type="term" value="C:nucleus"/>
    <property type="evidence" value="ECO:0007669"/>
    <property type="project" value="UniProtKB-SubCell"/>
</dbReference>
<keyword evidence="2" id="KW-0805">Transcription regulation</keyword>
<reference evidence="7" key="2">
    <citation type="submission" date="2025-08" db="UniProtKB">
        <authorList>
            <consortium name="Ensembl"/>
        </authorList>
    </citation>
    <scope>IDENTIFICATION</scope>
</reference>
<reference evidence="7" key="3">
    <citation type="submission" date="2025-09" db="UniProtKB">
        <authorList>
            <consortium name="Ensembl"/>
        </authorList>
    </citation>
    <scope>IDENTIFICATION</scope>
</reference>
<organism evidence="7 8">
    <name type="scientific">Ciona savignyi</name>
    <name type="common">Pacific transparent sea squirt</name>
    <dbReference type="NCBI Taxonomy" id="51511"/>
    <lineage>
        <taxon>Eukaryota</taxon>
        <taxon>Metazoa</taxon>
        <taxon>Chordata</taxon>
        <taxon>Tunicata</taxon>
        <taxon>Ascidiacea</taxon>
        <taxon>Phlebobranchia</taxon>
        <taxon>Cionidae</taxon>
        <taxon>Ciona</taxon>
    </lineage>
</organism>
<evidence type="ECO:0000256" key="3">
    <source>
        <dbReference type="ARBA" id="ARBA00023163"/>
    </source>
</evidence>
<protein>
    <submittedName>
        <fullName evidence="7">Uncharacterized protein</fullName>
    </submittedName>
</protein>
<keyword evidence="8" id="KW-1185">Reference proteome</keyword>
<evidence type="ECO:0000313" key="7">
    <source>
        <dbReference type="Ensembl" id="ENSCSAVP00000000669.1"/>
    </source>
</evidence>
<comment type="subcellular location">
    <subcellularLocation>
        <location evidence="1">Nucleus</location>
    </subcellularLocation>
</comment>
<dbReference type="Proteomes" id="UP000007875">
    <property type="component" value="Unassembled WGS sequence"/>
</dbReference>
<feature type="compositionally biased region" description="Basic and acidic residues" evidence="6">
    <location>
        <begin position="95"/>
        <end position="105"/>
    </location>
</feature>
<evidence type="ECO:0000256" key="4">
    <source>
        <dbReference type="ARBA" id="ARBA00023242"/>
    </source>
</evidence>
<evidence type="ECO:0000256" key="6">
    <source>
        <dbReference type="SAM" id="MobiDB-lite"/>
    </source>
</evidence>
<dbReference type="AlphaFoldDB" id="H2Y5S1"/>
<name>H2Y5S1_CIOSA</name>
<dbReference type="GeneTree" id="ENSGT00530000069373"/>
<sequence>MMVIEPDGWNSPADTRELECLEGFVESPQRLEQDSWEEDGNNGRYLYPHQQSEAWEKQDMNPEVEWIRPQCYLVTYFTGHPRDAVNHHFERSLRITTHDNQDRIDAQSSETDSINQSLSPIVSPGSPVVTSCDQSSDCDDLDW</sequence>